<feature type="domain" description="MoaB/Mog" evidence="1">
    <location>
        <begin position="4"/>
        <end position="164"/>
    </location>
</feature>
<accession>A0A4D6GWH0</accession>
<protein>
    <submittedName>
        <fullName evidence="2">ADP-ribose pyrophosphatase</fullName>
        <ecNumber evidence="2">3.6.1.13</ecNumber>
    </submittedName>
    <submittedName>
        <fullName evidence="3">Competence/damage-inducible protein cinA</fullName>
    </submittedName>
</protein>
<dbReference type="Pfam" id="PF00994">
    <property type="entry name" value="MoCF_biosynth"/>
    <property type="match status" value="1"/>
</dbReference>
<proteinExistence type="predicted"/>
<dbReference type="NCBIfam" id="TIGR00177">
    <property type="entry name" value="molyb_syn"/>
    <property type="match status" value="1"/>
</dbReference>
<evidence type="ECO:0000313" key="3">
    <source>
        <dbReference type="EMBL" id="TYO76435.1"/>
    </source>
</evidence>
<dbReference type="EMBL" id="VRYN01000002">
    <property type="protein sequence ID" value="TYO76435.1"/>
    <property type="molecule type" value="Genomic_DNA"/>
</dbReference>
<dbReference type="Pfam" id="PF24102">
    <property type="entry name" value="FLAD1_M"/>
    <property type="match status" value="1"/>
</dbReference>
<name>A0A4D6GWH0_HALS9</name>
<dbReference type="Proteomes" id="UP000323075">
    <property type="component" value="Unassembled WGS sequence"/>
</dbReference>
<reference evidence="2" key="3">
    <citation type="journal article" name="MicrobiologyOpen">
        <title>Whole-genome comparison between the type strain of Halobacterium salinarum (DSM 3754(T)) and the laboratory strains R1 and NRC-1.</title>
        <authorList>
            <person name="Pfeiffer F."/>
            <person name="Losensky G."/>
            <person name="Marchfelder A."/>
            <person name="Habermann B."/>
            <person name="Dyall-Smith M."/>
        </authorList>
    </citation>
    <scope>NUCLEOTIDE SEQUENCE</scope>
    <source>
        <strain evidence="2">91-R6</strain>
    </source>
</reference>
<evidence type="ECO:0000313" key="4">
    <source>
        <dbReference type="Proteomes" id="UP000296216"/>
    </source>
</evidence>
<dbReference type="GeneID" id="39854662"/>
<dbReference type="EC" id="3.6.1.13" evidence="2"/>
<dbReference type="PANTHER" id="PTHR13939:SF0">
    <property type="entry name" value="NMN AMIDOHYDROLASE-LIKE PROTEIN YFAY"/>
    <property type="match status" value="1"/>
</dbReference>
<evidence type="ECO:0000259" key="1">
    <source>
        <dbReference type="SMART" id="SM00852"/>
    </source>
</evidence>
<reference evidence="3 5" key="2">
    <citation type="submission" date="2019-07" db="EMBL/GenBank/DDBJ databases">
        <title>Genomic Encyclopedia of Archaeal and Bacterial Type Strains, Phase II (KMG-II): from individual species to whole genera.</title>
        <authorList>
            <person name="Goeker M."/>
        </authorList>
    </citation>
    <scope>NUCLEOTIDE SEQUENCE [LARGE SCALE GENOMIC DNA]</scope>
    <source>
        <strain evidence="3 5">DSM 3754</strain>
    </source>
</reference>
<reference evidence="2 4" key="1">
    <citation type="journal article" date="2019" name="Microbiol. Resour. Announc.">
        <title>The Genome Sequence of the Halobacterium salinarum Type Strain Is Closely Related to That of Laboratory Strains NRC-1 and R1.</title>
        <authorList>
            <person name="Pfeiffer F."/>
            <person name="Marchfelder A."/>
            <person name="Habermann B."/>
            <person name="Dyall-Smith M.L."/>
        </authorList>
    </citation>
    <scope>NUCLEOTIDE SEQUENCE [LARGE SCALE GENOMIC DNA]</scope>
    <source>
        <strain evidence="2">91-R6</strain>
        <strain evidence="4">ATCC 33171 / DSM 3754 / JCM 8978 / NBRC 102687 / NCIMB 764 / 91-R6</strain>
    </source>
</reference>
<organism evidence="2 4">
    <name type="scientific">Halobacterium salinarum (strain ATCC 33171 / DSM 3754 / JCM 8978 / NBRC 102687 / NCIMB 764 / 91-R6)</name>
    <dbReference type="NCBI Taxonomy" id="2597657"/>
    <lineage>
        <taxon>Archaea</taxon>
        <taxon>Methanobacteriati</taxon>
        <taxon>Methanobacteriota</taxon>
        <taxon>Stenosarchaea group</taxon>
        <taxon>Halobacteria</taxon>
        <taxon>Halobacteriales</taxon>
        <taxon>Halobacteriaceae</taxon>
        <taxon>Halobacterium</taxon>
    </lineage>
</organism>
<dbReference type="InterPro" id="IPR036425">
    <property type="entry name" value="MoaB/Mog-like_dom_sf"/>
</dbReference>
<evidence type="ECO:0000313" key="2">
    <source>
        <dbReference type="EMBL" id="QCC44517.1"/>
    </source>
</evidence>
<dbReference type="Gene3D" id="3.40.980.10">
    <property type="entry name" value="MoaB/Mog-like domain"/>
    <property type="match status" value="1"/>
</dbReference>
<dbReference type="EMBL" id="CP038631">
    <property type="protein sequence ID" value="QCC44517.1"/>
    <property type="molecule type" value="Genomic_DNA"/>
</dbReference>
<dbReference type="InterPro" id="IPR050101">
    <property type="entry name" value="CinA"/>
</dbReference>
<keyword evidence="2" id="KW-0378">Hydrolase</keyword>
<dbReference type="SUPFAM" id="SSF53218">
    <property type="entry name" value="Molybdenum cofactor biosynthesis proteins"/>
    <property type="match status" value="1"/>
</dbReference>
<dbReference type="SMART" id="SM00852">
    <property type="entry name" value="MoCF_biosynth"/>
    <property type="match status" value="1"/>
</dbReference>
<dbReference type="Proteomes" id="UP000296216">
    <property type="component" value="Chromosome"/>
</dbReference>
<dbReference type="InterPro" id="IPR056596">
    <property type="entry name" value="FLAD1_M"/>
</dbReference>
<dbReference type="PANTHER" id="PTHR13939">
    <property type="entry name" value="NICOTINAMIDE-NUCLEOTIDE AMIDOHYDROLASE PNCC"/>
    <property type="match status" value="1"/>
</dbReference>
<dbReference type="RefSeq" id="WP_136361127.1">
    <property type="nucleotide sequence ID" value="NZ_VRYN01000002.1"/>
</dbReference>
<dbReference type="AlphaFoldDB" id="A0A4D6GWH0"/>
<gene>
    <name evidence="3" type="ORF">APQ99_01072</name>
    <name evidence="2" type="ORF">HBSAL_03965</name>
</gene>
<evidence type="ECO:0000313" key="5">
    <source>
        <dbReference type="Proteomes" id="UP000323075"/>
    </source>
</evidence>
<sequence length="231" mass="24641">MQVALVTVGDELLAGDTVNTNAAWLGQQLHERGATVARTIVIPDEVATIQADVAALSERYDAVIVTGGVGPTHDDVTMDAVASAFDRELTEHADAVAYFQRHDTYSAANLTTGTTHLPAGARLLENPRGVAPGAAVNNVYVLPGVPDEMKGMFETVADEFTGEQVYTEEVSVDAPESALIDTIAALQEAYDVTVGSYPGDRVRVKIQHSDADTVRAAADWFRDRVTAVSRE</sequence>
<dbReference type="InterPro" id="IPR001453">
    <property type="entry name" value="MoaB/Mog_dom"/>
</dbReference>
<dbReference type="CDD" id="cd00885">
    <property type="entry name" value="cinA"/>
    <property type="match status" value="1"/>
</dbReference>
<dbReference type="GO" id="GO:0047631">
    <property type="term" value="F:ADP-ribose diphosphatase activity"/>
    <property type="evidence" value="ECO:0007669"/>
    <property type="project" value="UniProtKB-EC"/>
</dbReference>